<dbReference type="Proteomes" id="UP000215559">
    <property type="component" value="Unassembled WGS sequence"/>
</dbReference>
<sequence>MGKDIQEQSLVVETKCRFHLCSATPEQAVEIIQGLKDLGIKKVGPAHCTGDKDVQTKLGR</sequence>
<dbReference type="Gene3D" id="3.60.15.10">
    <property type="entry name" value="Ribonuclease Z/Hydroxyacylglutathione hydrolase-like"/>
    <property type="match status" value="1"/>
</dbReference>
<protein>
    <submittedName>
        <fullName evidence="1">Uncharacterized protein</fullName>
    </submittedName>
</protein>
<accession>A0A235BQW1</accession>
<proteinExistence type="predicted"/>
<name>A0A235BQW1_UNCW3</name>
<evidence type="ECO:0000313" key="2">
    <source>
        <dbReference type="Proteomes" id="UP000215559"/>
    </source>
</evidence>
<comment type="caution">
    <text evidence="1">The sequence shown here is derived from an EMBL/GenBank/DDBJ whole genome shotgun (WGS) entry which is preliminary data.</text>
</comment>
<reference evidence="1 2" key="1">
    <citation type="submission" date="2017-07" db="EMBL/GenBank/DDBJ databases">
        <title>Recovery of genomes from metagenomes via a dereplication, aggregation, and scoring strategy.</title>
        <authorList>
            <person name="Sieber C.M."/>
            <person name="Probst A.J."/>
            <person name="Sharrar A."/>
            <person name="Thomas B.C."/>
            <person name="Hess M."/>
            <person name="Tringe S.G."/>
            <person name="Banfield J.F."/>
        </authorList>
    </citation>
    <scope>NUCLEOTIDE SEQUENCE [LARGE SCALE GENOMIC DNA]</scope>
    <source>
        <strain evidence="1">JGI_Cruoil_03_51_56</strain>
    </source>
</reference>
<dbReference type="InterPro" id="IPR036866">
    <property type="entry name" value="RibonucZ/Hydroxyglut_hydro"/>
</dbReference>
<gene>
    <name evidence="1" type="ORF">CH330_09370</name>
</gene>
<dbReference type="EMBL" id="NOZP01000181">
    <property type="protein sequence ID" value="OYD14107.1"/>
    <property type="molecule type" value="Genomic_DNA"/>
</dbReference>
<evidence type="ECO:0000313" key="1">
    <source>
        <dbReference type="EMBL" id="OYD14107.1"/>
    </source>
</evidence>
<dbReference type="AlphaFoldDB" id="A0A235BQW1"/>
<organism evidence="1 2">
    <name type="scientific">candidate division WOR-3 bacterium JGI_Cruoil_03_51_56</name>
    <dbReference type="NCBI Taxonomy" id="1973747"/>
    <lineage>
        <taxon>Bacteria</taxon>
        <taxon>Bacteria division WOR-3</taxon>
    </lineage>
</organism>